<feature type="transmembrane region" description="Helical" evidence="1">
    <location>
        <begin position="20"/>
        <end position="43"/>
    </location>
</feature>
<feature type="transmembrane region" description="Helical" evidence="1">
    <location>
        <begin position="147"/>
        <end position="167"/>
    </location>
</feature>
<feature type="transmembrane region" description="Helical" evidence="1">
    <location>
        <begin position="400"/>
        <end position="419"/>
    </location>
</feature>
<gene>
    <name evidence="2" type="ORF">SAMN02745134_02411</name>
</gene>
<keyword evidence="1" id="KW-1133">Transmembrane helix</keyword>
<dbReference type="AlphaFoldDB" id="A0A1W1XNY1"/>
<name>A0A1W1XNY1_9CLOT</name>
<keyword evidence="1" id="KW-0812">Transmembrane</keyword>
<proteinExistence type="predicted"/>
<protein>
    <recommendedName>
        <fullName evidence="4">Dolichyl-phosphate-mannose-protein mannosyltransferase</fullName>
    </recommendedName>
</protein>
<keyword evidence="3" id="KW-1185">Reference proteome</keyword>
<accession>A0A1W1XNY1</accession>
<dbReference type="STRING" id="1121291.SAMN02745134_02411"/>
<dbReference type="EMBL" id="FWXH01000008">
    <property type="protein sequence ID" value="SMC25221.1"/>
    <property type="molecule type" value="Genomic_DNA"/>
</dbReference>
<feature type="transmembrane region" description="Helical" evidence="1">
    <location>
        <begin position="121"/>
        <end position="140"/>
    </location>
</feature>
<feature type="transmembrane region" description="Helical" evidence="1">
    <location>
        <begin position="426"/>
        <end position="449"/>
    </location>
</feature>
<feature type="transmembrane region" description="Helical" evidence="1">
    <location>
        <begin position="469"/>
        <end position="487"/>
    </location>
</feature>
<dbReference type="Proteomes" id="UP000192468">
    <property type="component" value="Unassembled WGS sequence"/>
</dbReference>
<keyword evidence="1" id="KW-0472">Membrane</keyword>
<evidence type="ECO:0000313" key="3">
    <source>
        <dbReference type="Proteomes" id="UP000192468"/>
    </source>
</evidence>
<feature type="transmembrane region" description="Helical" evidence="1">
    <location>
        <begin position="247"/>
        <end position="266"/>
    </location>
</feature>
<evidence type="ECO:0000256" key="1">
    <source>
        <dbReference type="SAM" id="Phobius"/>
    </source>
</evidence>
<feature type="transmembrane region" description="Helical" evidence="1">
    <location>
        <begin position="173"/>
        <end position="194"/>
    </location>
</feature>
<reference evidence="2 3" key="1">
    <citation type="submission" date="2017-04" db="EMBL/GenBank/DDBJ databases">
        <authorList>
            <person name="Afonso C.L."/>
            <person name="Miller P.J."/>
            <person name="Scott M.A."/>
            <person name="Spackman E."/>
            <person name="Goraichik I."/>
            <person name="Dimitrov K.M."/>
            <person name="Suarez D.L."/>
            <person name="Swayne D.E."/>
        </authorList>
    </citation>
    <scope>NUCLEOTIDE SEQUENCE [LARGE SCALE GENOMIC DNA]</scope>
    <source>
        <strain evidence="2 3">DSM 12555</strain>
    </source>
</reference>
<organism evidence="2 3">
    <name type="scientific">Clostridium acidisoli DSM 12555</name>
    <dbReference type="NCBI Taxonomy" id="1121291"/>
    <lineage>
        <taxon>Bacteria</taxon>
        <taxon>Bacillati</taxon>
        <taxon>Bacillota</taxon>
        <taxon>Clostridia</taxon>
        <taxon>Eubacteriales</taxon>
        <taxon>Clostridiaceae</taxon>
        <taxon>Clostridium</taxon>
    </lineage>
</organism>
<feature type="transmembrane region" description="Helical" evidence="1">
    <location>
        <begin position="201"/>
        <end position="217"/>
    </location>
</feature>
<sequence length="504" mass="58866">MLHITGIFKKFSSHIKDKYLIESVILIIISIILLKVLFINPIIGKCDNGDFDRLMTYGGISNISKNYNDIYNKFLHTNYLITSPNIFFVFGKDWVSESILLKIAVVIFLYAHNFSNYIFDIRYLAFVYSSIFLLGVFLILKFNKLSPILKCISGIFIILFFTDVSYIEYFNSFFGEAGTIVFFFLNIGTYLMLISKEKPKIRYFVYFFVTSACFLTSKSQELPLLVFMLIVYLGLFIFYKGKQYRKCILIGSVIVTMVCAMAYFSLTDTMNENNIYQSVFLGVLRGSNHPRKDLTELGVNEKFMAFYGKSFYNRKSSKDPLGKDMLREFYPKISPVKILDFYIKHPNRMWEKIKDSASNAYSFSIPGSWNFTKDEYSTNKFMNTFRTKLIKRYPKLHHNIYAFIGFSVIYFVICIFYFIKSKERSVRLLTLMLLFILASGSSQFILPVIGSGYGDFQKHLFLLNLSYDIMFGVAIVWFAHVIEVMFFKLKYGFNDKLTYNIKKL</sequence>
<evidence type="ECO:0000313" key="2">
    <source>
        <dbReference type="EMBL" id="SMC25221.1"/>
    </source>
</evidence>
<dbReference type="RefSeq" id="WP_242950546.1">
    <property type="nucleotide sequence ID" value="NZ_FWXH01000008.1"/>
</dbReference>
<feature type="transmembrane region" description="Helical" evidence="1">
    <location>
        <begin position="223"/>
        <end position="240"/>
    </location>
</feature>
<evidence type="ECO:0008006" key="4">
    <source>
        <dbReference type="Google" id="ProtNLM"/>
    </source>
</evidence>